<feature type="transmembrane region" description="Helical" evidence="1">
    <location>
        <begin position="60"/>
        <end position="84"/>
    </location>
</feature>
<dbReference type="AlphaFoldDB" id="A0A212PYR5"/>
<feature type="transmembrane region" description="Helical" evidence="1">
    <location>
        <begin position="247"/>
        <end position="267"/>
    </location>
</feature>
<dbReference type="Proteomes" id="UP000197025">
    <property type="component" value="Unassembled WGS sequence"/>
</dbReference>
<feature type="transmembrane region" description="Helical" evidence="1">
    <location>
        <begin position="20"/>
        <end position="48"/>
    </location>
</feature>
<protein>
    <submittedName>
        <fullName evidence="2">Uncharacterized protein</fullName>
    </submittedName>
</protein>
<feature type="transmembrane region" description="Helical" evidence="1">
    <location>
        <begin position="181"/>
        <end position="203"/>
    </location>
</feature>
<organism evidence="2 3">
    <name type="scientific">Thermoflexus hugenholtzii JAD2</name>
    <dbReference type="NCBI Taxonomy" id="877466"/>
    <lineage>
        <taxon>Bacteria</taxon>
        <taxon>Bacillati</taxon>
        <taxon>Chloroflexota</taxon>
        <taxon>Thermoflexia</taxon>
        <taxon>Thermoflexales</taxon>
        <taxon>Thermoflexaceae</taxon>
        <taxon>Thermoflexus</taxon>
    </lineage>
</organism>
<feature type="transmembrane region" description="Helical" evidence="1">
    <location>
        <begin position="123"/>
        <end position="144"/>
    </location>
</feature>
<feature type="transmembrane region" description="Helical" evidence="1">
    <location>
        <begin position="315"/>
        <end position="336"/>
    </location>
</feature>
<keyword evidence="1" id="KW-0472">Membrane</keyword>
<evidence type="ECO:0000256" key="1">
    <source>
        <dbReference type="SAM" id="Phobius"/>
    </source>
</evidence>
<sequence length="347" mass="37107">MPPIPKPDPLGMPIPAGYLFALKVFGFFLHMAFMQLWLAGLPVAVVLWRFRPHVAERLIAAMPFAMAFGINAGIVPLLFLQTLYPQFFYPATILQAWFWFLIIPLLLIAYTAVYLAAFGRWRVLASLIAALLLTWIGAQFAAAMTLTAQPEGWMGIFRATATGGAVHGFALALDREALLRLGLMAGMAFGTVAAFLAGLAGFGRRDSEFAAQVRPLVPLLYVIGLGLFGLAGSLYAPTVADRLPAALQGAAAFSMPLATLLAGLYGVRPGRGAAGALILAQLGVLLSNAIARQVVQAAEIGQWVDLGQVPVRGEWGSVALFLVTLLLGLGVLAWILRTAWVRVREAP</sequence>
<feature type="transmembrane region" description="Helical" evidence="1">
    <location>
        <begin position="274"/>
        <end position="295"/>
    </location>
</feature>
<keyword evidence="1" id="KW-1133">Transmembrane helix</keyword>
<dbReference type="OrthoDB" id="9810382at2"/>
<accession>A0A212PYR5</accession>
<feature type="transmembrane region" description="Helical" evidence="1">
    <location>
        <begin position="215"/>
        <end position="235"/>
    </location>
</feature>
<proteinExistence type="predicted"/>
<dbReference type="RefSeq" id="WP_088570032.1">
    <property type="nucleotide sequence ID" value="NZ_FYEK01000003.1"/>
</dbReference>
<dbReference type="InParanoid" id="A0A212PYR5"/>
<keyword evidence="1" id="KW-0812">Transmembrane</keyword>
<feature type="transmembrane region" description="Helical" evidence="1">
    <location>
        <begin position="96"/>
        <end position="116"/>
    </location>
</feature>
<evidence type="ECO:0000313" key="2">
    <source>
        <dbReference type="EMBL" id="SNB52098.1"/>
    </source>
</evidence>
<gene>
    <name evidence="2" type="ORF">SAMN02746019_00022490</name>
</gene>
<dbReference type="EMBL" id="FYEK01000003">
    <property type="protein sequence ID" value="SNB52098.1"/>
    <property type="molecule type" value="Genomic_DNA"/>
</dbReference>
<name>A0A212PYR5_9CHLR</name>
<keyword evidence="3" id="KW-1185">Reference proteome</keyword>
<reference evidence="3" key="1">
    <citation type="submission" date="2017-06" db="EMBL/GenBank/DDBJ databases">
        <authorList>
            <person name="Varghese N."/>
            <person name="Submissions S."/>
        </authorList>
    </citation>
    <scope>NUCLEOTIDE SEQUENCE [LARGE SCALE GENOMIC DNA]</scope>
    <source>
        <strain evidence="3">JAD2</strain>
    </source>
</reference>
<evidence type="ECO:0000313" key="3">
    <source>
        <dbReference type="Proteomes" id="UP000197025"/>
    </source>
</evidence>